<accession>A0ABV6R7Q8</accession>
<gene>
    <name evidence="1" type="ORF">ACFFGE_11945</name>
</gene>
<reference evidence="1 2" key="1">
    <citation type="submission" date="2024-09" db="EMBL/GenBank/DDBJ databases">
        <authorList>
            <person name="Sun Q."/>
            <person name="Mori K."/>
        </authorList>
    </citation>
    <scope>NUCLEOTIDE SEQUENCE [LARGE SCALE GENOMIC DNA]</scope>
    <source>
        <strain evidence="1 2">NCAIM B.02621</strain>
    </source>
</reference>
<keyword evidence="1" id="KW-0282">Flagellum</keyword>
<dbReference type="InterPro" id="IPR035924">
    <property type="entry name" value="FlaG-like_sf"/>
</dbReference>
<sequence>MPAPTRLVIEEGPSPGAFIYKALDPVTGEVIRQLPREELLRLMGDHRTPAGSVIDTRA</sequence>
<name>A0ABV6R7Q8_9CAUL</name>
<keyword evidence="1" id="KW-0966">Cell projection</keyword>
<organism evidence="1 2">
    <name type="scientific">Brevundimonas balnearis</name>
    <dbReference type="NCBI Taxonomy" id="1572858"/>
    <lineage>
        <taxon>Bacteria</taxon>
        <taxon>Pseudomonadati</taxon>
        <taxon>Pseudomonadota</taxon>
        <taxon>Alphaproteobacteria</taxon>
        <taxon>Caulobacterales</taxon>
        <taxon>Caulobacteraceae</taxon>
        <taxon>Brevundimonas</taxon>
    </lineage>
</organism>
<dbReference type="Proteomes" id="UP001589906">
    <property type="component" value="Unassembled WGS sequence"/>
</dbReference>
<dbReference type="Gene3D" id="3.30.160.170">
    <property type="entry name" value="FlaG-like"/>
    <property type="match status" value="1"/>
</dbReference>
<protein>
    <submittedName>
        <fullName evidence="1">Flagellar protein FlaG</fullName>
    </submittedName>
</protein>
<comment type="caution">
    <text evidence="1">The sequence shown here is derived from an EMBL/GenBank/DDBJ whole genome shotgun (WGS) entry which is preliminary data.</text>
</comment>
<evidence type="ECO:0000313" key="2">
    <source>
        <dbReference type="Proteomes" id="UP001589906"/>
    </source>
</evidence>
<keyword evidence="1" id="KW-0969">Cilium</keyword>
<keyword evidence="2" id="KW-1185">Reference proteome</keyword>
<dbReference type="InterPro" id="IPR005186">
    <property type="entry name" value="FlaG"/>
</dbReference>
<dbReference type="SUPFAM" id="SSF160214">
    <property type="entry name" value="FlaG-like"/>
    <property type="match status" value="1"/>
</dbReference>
<dbReference type="EMBL" id="JBHLSW010000007">
    <property type="protein sequence ID" value="MFC0634583.1"/>
    <property type="molecule type" value="Genomic_DNA"/>
</dbReference>
<dbReference type="Pfam" id="PF03646">
    <property type="entry name" value="FlaG"/>
    <property type="match status" value="1"/>
</dbReference>
<evidence type="ECO:0000313" key="1">
    <source>
        <dbReference type="EMBL" id="MFC0634583.1"/>
    </source>
</evidence>
<proteinExistence type="predicted"/>